<name>A0A1I2QFF0_9ACTN</name>
<dbReference type="Proteomes" id="UP000181942">
    <property type="component" value="Unassembled WGS sequence"/>
</dbReference>
<organism evidence="1 2">
    <name type="scientific">Streptomyces mirabilis</name>
    <dbReference type="NCBI Taxonomy" id="68239"/>
    <lineage>
        <taxon>Bacteria</taxon>
        <taxon>Bacillati</taxon>
        <taxon>Actinomycetota</taxon>
        <taxon>Actinomycetes</taxon>
        <taxon>Kitasatosporales</taxon>
        <taxon>Streptomycetaceae</taxon>
        <taxon>Streptomyces</taxon>
    </lineage>
</organism>
<dbReference type="RefSeq" id="WP_075031534.1">
    <property type="nucleotide sequence ID" value="NZ_FONR01000018.1"/>
</dbReference>
<evidence type="ECO:0000313" key="1">
    <source>
        <dbReference type="EMBL" id="SFG27038.1"/>
    </source>
</evidence>
<proteinExistence type="predicted"/>
<dbReference type="EMBL" id="FONR01000018">
    <property type="protein sequence ID" value="SFG27038.1"/>
    <property type="molecule type" value="Genomic_DNA"/>
</dbReference>
<evidence type="ECO:0000313" key="2">
    <source>
        <dbReference type="Proteomes" id="UP000181942"/>
    </source>
</evidence>
<dbReference type="Gene3D" id="3.40.50.720">
    <property type="entry name" value="NAD(P)-binding Rossmann-like Domain"/>
    <property type="match status" value="1"/>
</dbReference>
<accession>A0A1I2QFF0</accession>
<sequence length="457" mass="48704">MNDTARRFYAERDARTVQYGADTAALERPIAVLVATDATSRSAQVSALALVNMLARVHRRLHLVVPVADLRARALVDARTLADAMITTVTAINPVLALTTAPTPTSIPANAITIGIGTELPTGLDLYLGWRGGRGEIATASCRASSASEEEHILGAATAACLAAAMAFRATHGSAIRPTCLNLLERTADTDAGTTSRTGPVDVGNVLVVGAGAVSQALFYWLREIGVVGKWDIVDGDFAELHNTNRCLGMTSADAGWPNALPRGESRPKANIAAELTGAHPHPHWYDTWPDLAYAPRYDLVLPLANERGVRAQIAALGEPILLHSTTSPNWTAELHRHIPDRDDCPACRIPAAQASSFLCATGPAIPATQESPDAALPFLSATAGLLLAAGLLELHEENELVTGRQNHWRLHLELGHRLWQSAIHLNNGCPHTLPPAVRQTLHTPAPGRWSNIDPAI</sequence>
<dbReference type="SUPFAM" id="SSF69572">
    <property type="entry name" value="Activating enzymes of the ubiquitin-like proteins"/>
    <property type="match status" value="1"/>
</dbReference>
<protein>
    <submittedName>
        <fullName evidence="1">ThiF family protein</fullName>
    </submittedName>
</protein>
<dbReference type="AlphaFoldDB" id="A0A1I2QFF0"/>
<dbReference type="OrthoDB" id="4761422at2"/>
<gene>
    <name evidence="1" type="ORF">SAMN02787118_11819</name>
</gene>
<dbReference type="InterPro" id="IPR035985">
    <property type="entry name" value="Ubiquitin-activating_enz"/>
</dbReference>
<dbReference type="GO" id="GO:0008641">
    <property type="term" value="F:ubiquitin-like modifier activating enzyme activity"/>
    <property type="evidence" value="ECO:0007669"/>
    <property type="project" value="InterPro"/>
</dbReference>
<reference evidence="1 2" key="1">
    <citation type="submission" date="2016-10" db="EMBL/GenBank/DDBJ databases">
        <authorList>
            <person name="de Groot N.N."/>
        </authorList>
    </citation>
    <scope>NUCLEOTIDE SEQUENCE [LARGE SCALE GENOMIC DNA]</scope>
    <source>
        <strain evidence="1 2">OK461</strain>
    </source>
</reference>